<evidence type="ECO:0000313" key="4">
    <source>
        <dbReference type="Proteomes" id="UP000886879"/>
    </source>
</evidence>
<dbReference type="Proteomes" id="UP000886879">
    <property type="component" value="Unassembled WGS sequence"/>
</dbReference>
<evidence type="ECO:0008006" key="5">
    <source>
        <dbReference type="Google" id="ProtNLM"/>
    </source>
</evidence>
<feature type="transmembrane region" description="Helical" evidence="1">
    <location>
        <begin position="203"/>
        <end position="225"/>
    </location>
</feature>
<feature type="transmembrane region" description="Helical" evidence="1">
    <location>
        <begin position="285"/>
        <end position="304"/>
    </location>
</feature>
<feature type="signal peptide" evidence="2">
    <location>
        <begin position="1"/>
        <end position="20"/>
    </location>
</feature>
<feature type="transmembrane region" description="Helical" evidence="1">
    <location>
        <begin position="43"/>
        <end position="68"/>
    </location>
</feature>
<feature type="chain" id="PRO_5038350918" description="ABC-2 family transporter protein" evidence="2">
    <location>
        <begin position="21"/>
        <end position="312"/>
    </location>
</feature>
<dbReference type="AlphaFoldDB" id="A0A9D0YRJ1"/>
<keyword evidence="1" id="KW-0812">Transmembrane</keyword>
<evidence type="ECO:0000256" key="2">
    <source>
        <dbReference type="SAM" id="SignalP"/>
    </source>
</evidence>
<gene>
    <name evidence="3" type="ORF">IAD31_04200</name>
</gene>
<keyword evidence="1" id="KW-0472">Membrane</keyword>
<evidence type="ECO:0000313" key="3">
    <source>
        <dbReference type="EMBL" id="HIQ60782.1"/>
    </source>
</evidence>
<keyword evidence="2" id="KW-0732">Signal</keyword>
<evidence type="ECO:0000256" key="1">
    <source>
        <dbReference type="SAM" id="Phobius"/>
    </source>
</evidence>
<protein>
    <recommendedName>
        <fullName evidence="5">ABC-2 family transporter protein</fullName>
    </recommendedName>
</protein>
<reference evidence="3" key="2">
    <citation type="journal article" date="2021" name="PeerJ">
        <title>Extensive microbial diversity within the chicken gut microbiome revealed by metagenomics and culture.</title>
        <authorList>
            <person name="Gilroy R."/>
            <person name="Ravi A."/>
            <person name="Getino M."/>
            <person name="Pursley I."/>
            <person name="Horton D.L."/>
            <person name="Alikhan N.F."/>
            <person name="Baker D."/>
            <person name="Gharbi K."/>
            <person name="Hall N."/>
            <person name="Watson M."/>
            <person name="Adriaenssens E.M."/>
            <person name="Foster-Nyarko E."/>
            <person name="Jarju S."/>
            <person name="Secka A."/>
            <person name="Antonio M."/>
            <person name="Oren A."/>
            <person name="Chaudhuri R.R."/>
            <person name="La Ragione R."/>
            <person name="Hildebrand F."/>
            <person name="Pallen M.J."/>
        </authorList>
    </citation>
    <scope>NUCLEOTIDE SEQUENCE</scope>
    <source>
        <strain evidence="3">ChiGjej2B2-12916</strain>
    </source>
</reference>
<reference evidence="3" key="1">
    <citation type="submission" date="2020-10" db="EMBL/GenBank/DDBJ databases">
        <authorList>
            <person name="Gilroy R."/>
        </authorList>
    </citation>
    <scope>NUCLEOTIDE SEQUENCE</scope>
    <source>
        <strain evidence="3">ChiGjej2B2-12916</strain>
    </source>
</reference>
<keyword evidence="1" id="KW-1133">Transmembrane helix</keyword>
<proteinExistence type="predicted"/>
<comment type="caution">
    <text evidence="3">The sequence shown here is derived from an EMBL/GenBank/DDBJ whole genome shotgun (WGS) entry which is preliminary data.</text>
</comment>
<dbReference type="PROSITE" id="PS51257">
    <property type="entry name" value="PROKAR_LIPOPROTEIN"/>
    <property type="match status" value="1"/>
</dbReference>
<accession>A0A9D0YRJ1</accession>
<organism evidence="3 4">
    <name type="scientific">Candidatus Enterenecus faecium</name>
    <dbReference type="NCBI Taxonomy" id="2840780"/>
    <lineage>
        <taxon>Bacteria</taxon>
        <taxon>Bacillati</taxon>
        <taxon>Bacillota</taxon>
        <taxon>Clostridia</taxon>
        <taxon>Eubacteriales</taxon>
        <taxon>Candidatus Enterenecus</taxon>
    </lineage>
</organism>
<dbReference type="EMBL" id="DVFO01000040">
    <property type="protein sequence ID" value="HIQ60782.1"/>
    <property type="molecule type" value="Genomic_DNA"/>
</dbReference>
<feature type="transmembrane region" description="Helical" evidence="1">
    <location>
        <begin position="232"/>
        <end position="252"/>
    </location>
</feature>
<feature type="transmembrane region" description="Helical" evidence="1">
    <location>
        <begin position="157"/>
        <end position="183"/>
    </location>
</feature>
<name>A0A9D0YRJ1_9FIRM</name>
<sequence>MKRCLSLGLSLLLLCGCTSDTITDPPDHRTLGGMKHMKFLRTFLNYLQKMVLQGGFWAALVLCCGLCFTSTGYMEENISYSILELLVRFPRERLLSGPDFSGLSQFLNGMGTYSLMFTPLVAAFPSIPLFCRERSSGSVRLLLPRCGLGRWLGGFQLAAMVSGGLVLLGGYALFGLMCLALFPSPAACGAGEMVPMLLDSARLTLAGSFLLGACSVLVAVLLCGICKNACTILCGSFALLYAVSTTCSQLILDLPQGVWSRVLTAVDPTAPFYLLRYLPPTNRDVALFQVGWACVCFLLLRWLMGRRLDLGQ</sequence>